<organism evidence="1 2">
    <name type="scientific">Blautia hominis</name>
    <dbReference type="NCBI Taxonomy" id="2025493"/>
    <lineage>
        <taxon>Bacteria</taxon>
        <taxon>Bacillati</taxon>
        <taxon>Bacillota</taxon>
        <taxon>Clostridia</taxon>
        <taxon>Lachnospirales</taxon>
        <taxon>Lachnospiraceae</taxon>
        <taxon>Blautia</taxon>
    </lineage>
</organism>
<sequence length="48" mass="5347">MKKNILEKTGKVLSTVAKAAVLIEVNSTCPFAVYQPKLPESVEKMRKK</sequence>
<dbReference type="NCBIfam" id="TIGR04223">
    <property type="entry name" value="quorum_AgrD"/>
    <property type="match status" value="1"/>
</dbReference>
<protein>
    <recommendedName>
        <fullName evidence="3">Cyclic lactone autoinducer peptide</fullName>
    </recommendedName>
</protein>
<name>A0ABQ0BFG9_9FIRM</name>
<evidence type="ECO:0000313" key="2">
    <source>
        <dbReference type="Proteomes" id="UP001600943"/>
    </source>
</evidence>
<proteinExistence type="predicted"/>
<dbReference type="InterPro" id="IPR009229">
    <property type="entry name" value="AgrD"/>
</dbReference>
<keyword evidence="2" id="KW-1185">Reference proteome</keyword>
<reference evidence="1 2" key="1">
    <citation type="submission" date="2024-04" db="EMBL/GenBank/DDBJ databases">
        <title>Defined microbial consortia suppress multidrug-resistant proinflammatory Enterobacteriaceae via ecological control.</title>
        <authorList>
            <person name="Furuichi M."/>
            <person name="Kawaguchi T."/>
            <person name="Pust M."/>
            <person name="Yasuma K."/>
            <person name="Plichta D."/>
            <person name="Hasegawa N."/>
            <person name="Ohya T."/>
            <person name="Bhattarai S."/>
            <person name="Sasajima S."/>
            <person name="Aoto Y."/>
            <person name="Tuganbaev T."/>
            <person name="Yaginuma M."/>
            <person name="Ueda M."/>
            <person name="Okahashi N."/>
            <person name="Amafuji K."/>
            <person name="Kiridooshi Y."/>
            <person name="Sugita K."/>
            <person name="Strazar M."/>
            <person name="Skelly A."/>
            <person name="Suda W."/>
            <person name="Hattori M."/>
            <person name="Nakamoto N."/>
            <person name="Caballero S."/>
            <person name="Norman J."/>
            <person name="Olle B."/>
            <person name="Tanoue T."/>
            <person name="Arita M."/>
            <person name="Bucci V."/>
            <person name="Atarashi K."/>
            <person name="Xavier R."/>
            <person name="Honda K."/>
        </authorList>
    </citation>
    <scope>NUCLEOTIDE SEQUENCE [LARGE SCALE GENOMIC DNA]</scope>
    <source>
        <strain evidence="2">k04-0078-D8-1</strain>
    </source>
</reference>
<dbReference type="Proteomes" id="UP001600943">
    <property type="component" value="Unassembled WGS sequence"/>
</dbReference>
<comment type="caution">
    <text evidence="1">The sequence shown here is derived from an EMBL/GenBank/DDBJ whole genome shotgun (WGS) entry which is preliminary data.</text>
</comment>
<dbReference type="RefSeq" id="WP_187370636.1">
    <property type="nucleotide sequence ID" value="NZ_BAABYW010000001.1"/>
</dbReference>
<gene>
    <name evidence="1" type="ORF">K040078D81_43220</name>
</gene>
<evidence type="ECO:0008006" key="3">
    <source>
        <dbReference type="Google" id="ProtNLM"/>
    </source>
</evidence>
<accession>A0ABQ0BFG9</accession>
<dbReference type="EMBL" id="BAABYW010000001">
    <property type="protein sequence ID" value="GAA6410205.1"/>
    <property type="molecule type" value="Genomic_DNA"/>
</dbReference>
<evidence type="ECO:0000313" key="1">
    <source>
        <dbReference type="EMBL" id="GAA6410205.1"/>
    </source>
</evidence>